<organism evidence="2 3">
    <name type="scientific">Stakelama sediminis</name>
    <dbReference type="NCBI Taxonomy" id="463200"/>
    <lineage>
        <taxon>Bacteria</taxon>
        <taxon>Pseudomonadati</taxon>
        <taxon>Pseudomonadota</taxon>
        <taxon>Alphaproteobacteria</taxon>
        <taxon>Sphingomonadales</taxon>
        <taxon>Sphingomonadaceae</taxon>
        <taxon>Stakelama</taxon>
    </lineage>
</organism>
<dbReference type="EMBL" id="JACIJI010000005">
    <property type="protein sequence ID" value="MBB5719670.1"/>
    <property type="molecule type" value="Genomic_DNA"/>
</dbReference>
<dbReference type="AlphaFoldDB" id="A0A840Z1R3"/>
<dbReference type="Proteomes" id="UP000554342">
    <property type="component" value="Unassembled WGS sequence"/>
</dbReference>
<keyword evidence="1" id="KW-1133">Transmembrane helix</keyword>
<reference evidence="2 3" key="1">
    <citation type="submission" date="2020-08" db="EMBL/GenBank/DDBJ databases">
        <title>Genomic Encyclopedia of Type Strains, Phase IV (KMG-IV): sequencing the most valuable type-strain genomes for metagenomic binning, comparative biology and taxonomic classification.</title>
        <authorList>
            <person name="Goeker M."/>
        </authorList>
    </citation>
    <scope>NUCLEOTIDE SEQUENCE [LARGE SCALE GENOMIC DNA]</scope>
    <source>
        <strain evidence="2 3">DSM 27203</strain>
    </source>
</reference>
<evidence type="ECO:0000313" key="3">
    <source>
        <dbReference type="Proteomes" id="UP000554342"/>
    </source>
</evidence>
<feature type="transmembrane region" description="Helical" evidence="1">
    <location>
        <begin position="47"/>
        <end position="73"/>
    </location>
</feature>
<feature type="transmembrane region" description="Helical" evidence="1">
    <location>
        <begin position="123"/>
        <end position="145"/>
    </location>
</feature>
<keyword evidence="3" id="KW-1185">Reference proteome</keyword>
<protein>
    <submittedName>
        <fullName evidence="2">Multisubunit Na+/H+ antiporter MnhC subunit</fullName>
    </submittedName>
</protein>
<proteinExistence type="predicted"/>
<feature type="transmembrane region" description="Helical" evidence="1">
    <location>
        <begin position="21"/>
        <end position="41"/>
    </location>
</feature>
<sequence length="153" mass="15659">MPLSDSRSHHHYATAPDRAGYAIAAGGILTGALIAGLVALSGQHAPIALIMAWLLGSLFGMLGITAVAAPLWLALHLAGWRGPRAAAALGAGLALFIFLGGQLHGFGMLSPLPDATQSLGSQALTAIVTALVLAAIGAVIALMMWRIAYRKLF</sequence>
<evidence type="ECO:0000256" key="1">
    <source>
        <dbReference type="SAM" id="Phobius"/>
    </source>
</evidence>
<keyword evidence="1" id="KW-0472">Membrane</keyword>
<feature type="transmembrane region" description="Helical" evidence="1">
    <location>
        <begin position="85"/>
        <end position="103"/>
    </location>
</feature>
<dbReference type="RefSeq" id="WP_184004712.1">
    <property type="nucleotide sequence ID" value="NZ_BAABIF010000030.1"/>
</dbReference>
<accession>A0A840Z1R3</accession>
<name>A0A840Z1R3_9SPHN</name>
<gene>
    <name evidence="2" type="ORF">FHR23_002618</name>
</gene>
<keyword evidence="1" id="KW-0812">Transmembrane</keyword>
<comment type="caution">
    <text evidence="2">The sequence shown here is derived from an EMBL/GenBank/DDBJ whole genome shotgun (WGS) entry which is preliminary data.</text>
</comment>
<evidence type="ECO:0000313" key="2">
    <source>
        <dbReference type="EMBL" id="MBB5719670.1"/>
    </source>
</evidence>